<dbReference type="GO" id="GO:0046872">
    <property type="term" value="F:metal ion binding"/>
    <property type="evidence" value="ECO:0007669"/>
    <property type="project" value="UniProtKB-KW"/>
</dbReference>
<feature type="binding site" evidence="10">
    <location>
        <begin position="168"/>
        <end position="176"/>
    </location>
    <ligand>
        <name>GTP</name>
        <dbReference type="ChEBI" id="CHEBI:37565"/>
    </ligand>
</feature>
<evidence type="ECO:0000256" key="4">
    <source>
        <dbReference type="ARBA" id="ARBA00022730"/>
    </source>
</evidence>
<evidence type="ECO:0000256" key="2">
    <source>
        <dbReference type="ARBA" id="ARBA00022517"/>
    </source>
</evidence>
<feature type="binding site" evidence="10">
    <location>
        <position position="257"/>
    </location>
    <ligand>
        <name>Zn(2+)</name>
        <dbReference type="ChEBI" id="CHEBI:29105"/>
    </ligand>
</feature>
<dbReference type="SUPFAM" id="SSF52540">
    <property type="entry name" value="P-loop containing nucleoside triphosphate hydrolases"/>
    <property type="match status" value="1"/>
</dbReference>
<protein>
    <recommendedName>
        <fullName evidence="10">Small ribosomal subunit biogenesis GTPase RsgA</fullName>
        <ecNumber evidence="10">3.6.1.-</ecNumber>
    </recommendedName>
</protein>
<keyword evidence="8 10" id="KW-0694">RNA-binding</keyword>
<keyword evidence="3 10" id="KW-0479">Metal-binding</keyword>
<organism evidence="13 14">
    <name type="scientific">Shimazuella alba</name>
    <dbReference type="NCBI Taxonomy" id="2690964"/>
    <lineage>
        <taxon>Bacteria</taxon>
        <taxon>Bacillati</taxon>
        <taxon>Bacillota</taxon>
        <taxon>Bacilli</taxon>
        <taxon>Bacillales</taxon>
        <taxon>Thermoactinomycetaceae</taxon>
        <taxon>Shimazuella</taxon>
    </lineage>
</organism>
<dbReference type="Pfam" id="PF03193">
    <property type="entry name" value="RsgA_GTPase"/>
    <property type="match status" value="1"/>
</dbReference>
<comment type="caution">
    <text evidence="13">The sequence shown here is derived from an EMBL/GenBank/DDBJ whole genome shotgun (WGS) entry which is preliminary data.</text>
</comment>
<feature type="binding site" evidence="10">
    <location>
        <position position="263"/>
    </location>
    <ligand>
        <name>Zn(2+)</name>
        <dbReference type="ChEBI" id="CHEBI:29105"/>
    </ligand>
</feature>
<evidence type="ECO:0000256" key="7">
    <source>
        <dbReference type="ARBA" id="ARBA00022833"/>
    </source>
</evidence>
<dbReference type="AlphaFoldDB" id="A0A6I4VS80"/>
<dbReference type="HAMAP" id="MF_01820">
    <property type="entry name" value="GTPase_RsgA"/>
    <property type="match status" value="1"/>
</dbReference>
<dbReference type="Pfam" id="PF16745">
    <property type="entry name" value="RsgA_N"/>
    <property type="match status" value="1"/>
</dbReference>
<comment type="cofactor">
    <cofactor evidence="10">
        <name>Zn(2+)</name>
        <dbReference type="ChEBI" id="CHEBI:29105"/>
    </cofactor>
    <text evidence="10">Binds 1 zinc ion per subunit.</text>
</comment>
<keyword evidence="7 10" id="KW-0862">Zinc</keyword>
<dbReference type="InterPro" id="IPR030378">
    <property type="entry name" value="G_CP_dom"/>
</dbReference>
<evidence type="ECO:0000256" key="6">
    <source>
        <dbReference type="ARBA" id="ARBA00022801"/>
    </source>
</evidence>
<evidence type="ECO:0000256" key="8">
    <source>
        <dbReference type="ARBA" id="ARBA00022884"/>
    </source>
</evidence>
<dbReference type="Gene3D" id="1.10.40.50">
    <property type="entry name" value="Probable gtpase engc, domain 3"/>
    <property type="match status" value="1"/>
</dbReference>
<dbReference type="PANTHER" id="PTHR32120">
    <property type="entry name" value="SMALL RIBOSOMAL SUBUNIT BIOGENESIS GTPASE RSGA"/>
    <property type="match status" value="1"/>
</dbReference>
<feature type="binding site" evidence="10">
    <location>
        <position position="250"/>
    </location>
    <ligand>
        <name>Zn(2+)</name>
        <dbReference type="ChEBI" id="CHEBI:29105"/>
    </ligand>
</feature>
<dbReference type="CDD" id="cd01854">
    <property type="entry name" value="YjeQ_EngC"/>
    <property type="match status" value="1"/>
</dbReference>
<dbReference type="GO" id="GO:0005525">
    <property type="term" value="F:GTP binding"/>
    <property type="evidence" value="ECO:0007669"/>
    <property type="project" value="UniProtKB-UniRule"/>
</dbReference>
<comment type="subunit">
    <text evidence="10">Monomer. Associates with 30S ribosomal subunit, binds 16S rRNA.</text>
</comment>
<keyword evidence="2 10" id="KW-0690">Ribosome biogenesis</keyword>
<evidence type="ECO:0000256" key="1">
    <source>
        <dbReference type="ARBA" id="ARBA00022490"/>
    </source>
</evidence>
<dbReference type="InterPro" id="IPR027417">
    <property type="entry name" value="P-loop_NTPase"/>
</dbReference>
<dbReference type="EC" id="3.6.1.-" evidence="10"/>
<proteinExistence type="inferred from homology"/>
<dbReference type="NCBIfam" id="TIGR00157">
    <property type="entry name" value="ribosome small subunit-dependent GTPase A"/>
    <property type="match status" value="1"/>
</dbReference>
<keyword evidence="1 10" id="KW-0963">Cytoplasm</keyword>
<dbReference type="GO" id="GO:0019843">
    <property type="term" value="F:rRNA binding"/>
    <property type="evidence" value="ECO:0007669"/>
    <property type="project" value="UniProtKB-KW"/>
</dbReference>
<evidence type="ECO:0000256" key="3">
    <source>
        <dbReference type="ARBA" id="ARBA00022723"/>
    </source>
</evidence>
<evidence type="ECO:0000313" key="13">
    <source>
        <dbReference type="EMBL" id="MXQ53308.1"/>
    </source>
</evidence>
<dbReference type="GO" id="GO:0005737">
    <property type="term" value="C:cytoplasm"/>
    <property type="evidence" value="ECO:0007669"/>
    <property type="project" value="UniProtKB-SubCell"/>
</dbReference>
<dbReference type="Gene3D" id="2.40.50.140">
    <property type="entry name" value="Nucleic acid-binding proteins"/>
    <property type="match status" value="1"/>
</dbReference>
<comment type="similarity">
    <text evidence="10">Belongs to the TRAFAC class YlqF/YawG GTPase family. RsgA subfamily.</text>
</comment>
<dbReference type="InterPro" id="IPR012340">
    <property type="entry name" value="NA-bd_OB-fold"/>
</dbReference>
<dbReference type="InterPro" id="IPR004881">
    <property type="entry name" value="Ribosome_biogen_GTPase_RsgA"/>
</dbReference>
<comment type="function">
    <text evidence="10">One of several proteins that assist in the late maturation steps of the functional core of the 30S ribosomal subunit. Helps release RbfA from mature subunits. May play a role in the assembly of ribosomal proteins into the subunit. Circularly permuted GTPase that catalyzes slow GTP hydrolysis, GTPase activity is stimulated by the 30S ribosomal subunit.</text>
</comment>
<dbReference type="InterPro" id="IPR031944">
    <property type="entry name" value="RsgA_N"/>
</dbReference>
<dbReference type="GO" id="GO:0003924">
    <property type="term" value="F:GTPase activity"/>
    <property type="evidence" value="ECO:0007669"/>
    <property type="project" value="UniProtKB-UniRule"/>
</dbReference>
<dbReference type="InterPro" id="IPR010914">
    <property type="entry name" value="RsgA_GTPase_dom"/>
</dbReference>
<feature type="binding site" evidence="10">
    <location>
        <position position="255"/>
    </location>
    <ligand>
        <name>Zn(2+)</name>
        <dbReference type="ChEBI" id="CHEBI:29105"/>
    </ligand>
</feature>
<sequence length="295" mass="32966">MPNGQIIKAISGFYYVRSSDNKEVTQCRARGIFKFEKKKIKPLVGDIVTWERTGLDQGVITSVQPRSTELLRPPIANIEQAVVVCSLREPKFQSLPLDRFLVHAEKEKLRIVICLTKRDLVSDPEDISAIKEMYSKSGYPIVTTSIKTGEGIAELLQILQGETTVFAGLSGVGKSSLLNHILPDSKQQVGAVSEKIGRGRHTTRQVELLSLQDGGQIADTPGFSQLGLQGMTAEELTYAFPEYHSYLESCRFRGCYHQNEPGCAVKEGVKAGELNESRYAHYLLFLNEIQQERRY</sequence>
<dbReference type="RefSeq" id="WP_160800661.1">
    <property type="nucleotide sequence ID" value="NZ_WUUL01000003.1"/>
</dbReference>
<dbReference type="PANTHER" id="PTHR32120:SF11">
    <property type="entry name" value="SMALL RIBOSOMAL SUBUNIT BIOGENESIS GTPASE RSGA 1, MITOCHONDRIAL-RELATED"/>
    <property type="match status" value="1"/>
</dbReference>
<evidence type="ECO:0000256" key="5">
    <source>
        <dbReference type="ARBA" id="ARBA00022741"/>
    </source>
</evidence>
<dbReference type="EMBL" id="WUUL01000003">
    <property type="protein sequence ID" value="MXQ53308.1"/>
    <property type="molecule type" value="Genomic_DNA"/>
</dbReference>
<dbReference type="SUPFAM" id="SSF50249">
    <property type="entry name" value="Nucleic acid-binding proteins"/>
    <property type="match status" value="1"/>
</dbReference>
<evidence type="ECO:0000313" key="14">
    <source>
        <dbReference type="Proteomes" id="UP000430692"/>
    </source>
</evidence>
<dbReference type="Proteomes" id="UP000430692">
    <property type="component" value="Unassembled WGS sequence"/>
</dbReference>
<dbReference type="PROSITE" id="PS51721">
    <property type="entry name" value="G_CP"/>
    <property type="match status" value="1"/>
</dbReference>
<gene>
    <name evidence="10 13" type="primary">rsgA</name>
    <name evidence="13" type="ORF">GSM42_06085</name>
</gene>
<dbReference type="GO" id="GO:0042274">
    <property type="term" value="P:ribosomal small subunit biogenesis"/>
    <property type="evidence" value="ECO:0007669"/>
    <property type="project" value="UniProtKB-UniRule"/>
</dbReference>
<keyword evidence="14" id="KW-1185">Reference proteome</keyword>
<reference evidence="13 14" key="1">
    <citation type="submission" date="2019-12" db="EMBL/GenBank/DDBJ databases">
        <title>Whole-genome analyses of novel actinobacteria.</title>
        <authorList>
            <person name="Sahin N."/>
            <person name="Saygin H."/>
        </authorList>
    </citation>
    <scope>NUCLEOTIDE SEQUENCE [LARGE SCALE GENOMIC DNA]</scope>
    <source>
        <strain evidence="13 14">KC615</strain>
    </source>
</reference>
<name>A0A6I4VS80_9BACL</name>
<evidence type="ECO:0000259" key="12">
    <source>
        <dbReference type="PROSITE" id="PS51721"/>
    </source>
</evidence>
<feature type="domain" description="EngC GTPase" evidence="11">
    <location>
        <begin position="76"/>
        <end position="224"/>
    </location>
</feature>
<accession>A0A6I4VS80</accession>
<feature type="binding site" evidence="10">
    <location>
        <begin position="116"/>
        <end position="119"/>
    </location>
    <ligand>
        <name>GTP</name>
        <dbReference type="ChEBI" id="CHEBI:37565"/>
    </ligand>
</feature>
<dbReference type="PROSITE" id="PS50936">
    <property type="entry name" value="ENGC_GTPASE"/>
    <property type="match status" value="1"/>
</dbReference>
<evidence type="ECO:0000256" key="9">
    <source>
        <dbReference type="ARBA" id="ARBA00023134"/>
    </source>
</evidence>
<keyword evidence="5 10" id="KW-0547">Nucleotide-binding</keyword>
<keyword evidence="6 10" id="KW-0378">Hydrolase</keyword>
<keyword evidence="9 10" id="KW-0342">GTP-binding</keyword>
<dbReference type="Gene3D" id="3.40.50.300">
    <property type="entry name" value="P-loop containing nucleotide triphosphate hydrolases"/>
    <property type="match status" value="1"/>
</dbReference>
<evidence type="ECO:0000256" key="10">
    <source>
        <dbReference type="HAMAP-Rule" id="MF_01820"/>
    </source>
</evidence>
<keyword evidence="4 10" id="KW-0699">rRNA-binding</keyword>
<feature type="domain" description="CP-type G" evidence="12">
    <location>
        <begin position="67"/>
        <end position="226"/>
    </location>
</feature>
<comment type="subcellular location">
    <subcellularLocation>
        <location evidence="10">Cytoplasm</location>
    </subcellularLocation>
</comment>
<evidence type="ECO:0000259" key="11">
    <source>
        <dbReference type="PROSITE" id="PS50936"/>
    </source>
</evidence>